<accession>A0A183KJ68</accession>
<dbReference type="Proteomes" id="UP000279833">
    <property type="component" value="Unassembled WGS sequence"/>
</dbReference>
<evidence type="ECO:0000313" key="3">
    <source>
        <dbReference type="Proteomes" id="UP000279833"/>
    </source>
</evidence>
<dbReference type="AlphaFoldDB" id="A0A183KJ68"/>
<gene>
    <name evidence="2" type="ORF">SCUD_LOCUS15074</name>
</gene>
<feature type="compositionally biased region" description="Basic and acidic residues" evidence="1">
    <location>
        <begin position="66"/>
        <end position="84"/>
    </location>
</feature>
<dbReference type="EMBL" id="UZAK01037278">
    <property type="protein sequence ID" value="VDP58320.1"/>
    <property type="molecule type" value="Genomic_DNA"/>
</dbReference>
<evidence type="ECO:0000256" key="1">
    <source>
        <dbReference type="SAM" id="MobiDB-lite"/>
    </source>
</evidence>
<feature type="region of interest" description="Disordered" evidence="1">
    <location>
        <begin position="29"/>
        <end position="84"/>
    </location>
</feature>
<evidence type="ECO:0000313" key="4">
    <source>
        <dbReference type="WBParaSite" id="SCUD_0001507701-mRNA-1"/>
    </source>
</evidence>
<organism evidence="4">
    <name type="scientific">Schistosoma curassoni</name>
    <dbReference type="NCBI Taxonomy" id="6186"/>
    <lineage>
        <taxon>Eukaryota</taxon>
        <taxon>Metazoa</taxon>
        <taxon>Spiralia</taxon>
        <taxon>Lophotrochozoa</taxon>
        <taxon>Platyhelminthes</taxon>
        <taxon>Trematoda</taxon>
        <taxon>Digenea</taxon>
        <taxon>Strigeidida</taxon>
        <taxon>Schistosomatoidea</taxon>
        <taxon>Schistosomatidae</taxon>
        <taxon>Schistosoma</taxon>
    </lineage>
</organism>
<sequence>MEATHTDLPIDVNPPTTEETRMAIRQIKSGKAAGHDNVPAEVRHGSNCKHASPSIQEDFGGGTSTERLERRLPHQDTKKRSGQM</sequence>
<keyword evidence="3" id="KW-1185">Reference proteome</keyword>
<dbReference type="WBParaSite" id="SCUD_0001507701-mRNA-1">
    <property type="protein sequence ID" value="SCUD_0001507701-mRNA-1"/>
    <property type="gene ID" value="SCUD_0001507701"/>
</dbReference>
<reference evidence="2 3" key="2">
    <citation type="submission" date="2018-11" db="EMBL/GenBank/DDBJ databases">
        <authorList>
            <consortium name="Pathogen Informatics"/>
        </authorList>
    </citation>
    <scope>NUCLEOTIDE SEQUENCE [LARGE SCALE GENOMIC DNA]</scope>
    <source>
        <strain evidence="2">Dakar</strain>
        <strain evidence="3">Dakar, Senegal</strain>
    </source>
</reference>
<reference evidence="4" key="1">
    <citation type="submission" date="2016-06" db="UniProtKB">
        <authorList>
            <consortium name="WormBaseParasite"/>
        </authorList>
    </citation>
    <scope>IDENTIFICATION</scope>
</reference>
<protein>
    <submittedName>
        <fullName evidence="2 4">Uncharacterized protein</fullName>
    </submittedName>
</protein>
<name>A0A183KJ68_9TREM</name>
<evidence type="ECO:0000313" key="2">
    <source>
        <dbReference type="EMBL" id="VDP58320.1"/>
    </source>
</evidence>
<proteinExistence type="predicted"/>